<dbReference type="Proteomes" id="UP000799428">
    <property type="component" value="Unassembled WGS sequence"/>
</dbReference>
<dbReference type="AlphaFoldDB" id="A0A6G1K870"/>
<dbReference type="OrthoDB" id="3796964at2759"/>
<gene>
    <name evidence="2" type="ORF">K504DRAFT_534559</name>
</gene>
<name>A0A6G1K870_9PLEO</name>
<dbReference type="EMBL" id="MU005771">
    <property type="protein sequence ID" value="KAF2709014.1"/>
    <property type="molecule type" value="Genomic_DNA"/>
</dbReference>
<protein>
    <recommendedName>
        <fullName evidence="4">SprT-like domain-containing protein</fullName>
    </recommendedName>
</protein>
<evidence type="ECO:0008006" key="4">
    <source>
        <dbReference type="Google" id="ProtNLM"/>
    </source>
</evidence>
<evidence type="ECO:0000256" key="1">
    <source>
        <dbReference type="SAM" id="MobiDB-lite"/>
    </source>
</evidence>
<feature type="compositionally biased region" description="Polar residues" evidence="1">
    <location>
        <begin position="1"/>
        <end position="12"/>
    </location>
</feature>
<proteinExistence type="predicted"/>
<dbReference type="GO" id="GO:0006950">
    <property type="term" value="P:response to stress"/>
    <property type="evidence" value="ECO:0007669"/>
    <property type="project" value="UniProtKB-ARBA"/>
</dbReference>
<sequence length="339" mass="38428">MFHLSNSNNGRLSISPKVQDFTATTTTTPVKDQASDPSWSSILSSRTKDLYGRNPKPNLAQNPSDVVELSRQLGDGAKCICGPCLDKLNSKCSRRPHRDILLWQDTKNRFGYRGYKVPQWSSVDYRYDAMHLAESCVRYWDRPIETLNETQITNLRELLRFVIKYEDELDHADARHGLRHEHLKWICNRFNHIFFFGAVRNLTCEWGGLGKDVLGLTSPGHGQMKIQLHPTLVLRGSEARPQSPGVSRLNVALHEMIHAFTAANSCRHCPGDLDDHGKNFQMIAQRMEQVGERMLGWRPQLGRLVGLWSDIRSGGEVPSYGQLRAWGMVDSEGNAAYIS</sequence>
<evidence type="ECO:0000313" key="2">
    <source>
        <dbReference type="EMBL" id="KAF2709014.1"/>
    </source>
</evidence>
<accession>A0A6G1K870</accession>
<keyword evidence="3" id="KW-1185">Reference proteome</keyword>
<reference evidence="2" key="1">
    <citation type="journal article" date="2020" name="Stud. Mycol.">
        <title>101 Dothideomycetes genomes: a test case for predicting lifestyles and emergence of pathogens.</title>
        <authorList>
            <person name="Haridas S."/>
            <person name="Albert R."/>
            <person name="Binder M."/>
            <person name="Bloem J."/>
            <person name="Labutti K."/>
            <person name="Salamov A."/>
            <person name="Andreopoulos B."/>
            <person name="Baker S."/>
            <person name="Barry K."/>
            <person name="Bills G."/>
            <person name="Bluhm B."/>
            <person name="Cannon C."/>
            <person name="Castanera R."/>
            <person name="Culley D."/>
            <person name="Daum C."/>
            <person name="Ezra D."/>
            <person name="Gonzalez J."/>
            <person name="Henrissat B."/>
            <person name="Kuo A."/>
            <person name="Liang C."/>
            <person name="Lipzen A."/>
            <person name="Lutzoni F."/>
            <person name="Magnuson J."/>
            <person name="Mondo S."/>
            <person name="Nolan M."/>
            <person name="Ohm R."/>
            <person name="Pangilinan J."/>
            <person name="Park H.-J."/>
            <person name="Ramirez L."/>
            <person name="Alfaro M."/>
            <person name="Sun H."/>
            <person name="Tritt A."/>
            <person name="Yoshinaga Y."/>
            <person name="Zwiers L.-H."/>
            <person name="Turgeon B."/>
            <person name="Goodwin S."/>
            <person name="Spatafora J."/>
            <person name="Crous P."/>
            <person name="Grigoriev I."/>
        </authorList>
    </citation>
    <scope>NUCLEOTIDE SEQUENCE</scope>
    <source>
        <strain evidence="2">CBS 279.74</strain>
    </source>
</reference>
<feature type="region of interest" description="Disordered" evidence="1">
    <location>
        <begin position="1"/>
        <end position="20"/>
    </location>
</feature>
<organism evidence="2 3">
    <name type="scientific">Pleomassaria siparia CBS 279.74</name>
    <dbReference type="NCBI Taxonomy" id="1314801"/>
    <lineage>
        <taxon>Eukaryota</taxon>
        <taxon>Fungi</taxon>
        <taxon>Dikarya</taxon>
        <taxon>Ascomycota</taxon>
        <taxon>Pezizomycotina</taxon>
        <taxon>Dothideomycetes</taxon>
        <taxon>Pleosporomycetidae</taxon>
        <taxon>Pleosporales</taxon>
        <taxon>Pleomassariaceae</taxon>
        <taxon>Pleomassaria</taxon>
    </lineage>
</organism>
<evidence type="ECO:0000313" key="3">
    <source>
        <dbReference type="Proteomes" id="UP000799428"/>
    </source>
</evidence>